<keyword evidence="1" id="KW-0732">Signal</keyword>
<dbReference type="RefSeq" id="WP_055262672.1">
    <property type="nucleotide sequence ID" value="NZ_CABIXQ010000001.1"/>
</dbReference>
<organism evidence="3 4">
    <name type="scientific">Clostridium disporicum</name>
    <dbReference type="NCBI Taxonomy" id="84024"/>
    <lineage>
        <taxon>Bacteria</taxon>
        <taxon>Bacillati</taxon>
        <taxon>Bacillota</taxon>
        <taxon>Clostridia</taxon>
        <taxon>Eubacteriales</taxon>
        <taxon>Clostridiaceae</taxon>
        <taxon>Clostridium</taxon>
    </lineage>
</organism>
<dbReference type="Gene3D" id="3.40.710.10">
    <property type="entry name" value="DD-peptidase/beta-lactamase superfamily"/>
    <property type="match status" value="1"/>
</dbReference>
<dbReference type="PANTHER" id="PTHR46825:SF9">
    <property type="entry name" value="BETA-LACTAMASE-RELATED DOMAIN-CONTAINING PROTEIN"/>
    <property type="match status" value="1"/>
</dbReference>
<protein>
    <submittedName>
        <fullName evidence="3">Penicillin-binding protein 4</fullName>
    </submittedName>
</protein>
<reference evidence="3 4" key="1">
    <citation type="submission" date="2015-09" db="EMBL/GenBank/DDBJ databases">
        <authorList>
            <consortium name="Pathogen Informatics"/>
        </authorList>
    </citation>
    <scope>NUCLEOTIDE SEQUENCE [LARGE SCALE GENOMIC DNA]</scope>
    <source>
        <strain evidence="3 4">2789STDY5834856</strain>
    </source>
</reference>
<sequence length="424" mass="47982">MKKRYVLLVIGLTISSILTLTACSSEKTVTDAQINIIRDGVAEQEEKSDNNVAEESVEERNIEQYKVEQYRFESEPVETEYKDVDKIVEAGYENVEEFLDQEAAIREFQGVALVAVGDEIKFAKAYGYADTNRENTLTTRFAIASNTKQFTAAAIMQLVEQNKVDLDETIDKYFPDYEYGSIITVRELLQMRSGIPDYLNEAEVFMRSEESLSILNDYRNNTYFDKYVEDARWSKELILKDLNLSDLYFQPGGAYDYCNTNYYLLGLIIEQASGLSYEEYINKNLFEPAGIVTSSMKAEESDAKGHGSAESGVIKANPEFTYAAGNIYSNIFDMFRWMRAFHKGNIVSDQSYNQMVTAVDGYGFGLFVNDGIIRHSGVIDGFNSNTEYDILNDITIIVMENSDATTGLLDAKYDTSMIRGLIVK</sequence>
<accession>A0A173XF21</accession>
<proteinExistence type="predicted"/>
<dbReference type="InterPro" id="IPR012338">
    <property type="entry name" value="Beta-lactam/transpept-like"/>
</dbReference>
<dbReference type="AlphaFoldDB" id="A0A173XF21"/>
<dbReference type="EMBL" id="CYZX01000001">
    <property type="protein sequence ID" value="CUN48978.1"/>
    <property type="molecule type" value="Genomic_DNA"/>
</dbReference>
<evidence type="ECO:0000256" key="1">
    <source>
        <dbReference type="SAM" id="SignalP"/>
    </source>
</evidence>
<dbReference type="InterPro" id="IPR050491">
    <property type="entry name" value="AmpC-like"/>
</dbReference>
<dbReference type="OrthoDB" id="9797709at2"/>
<evidence type="ECO:0000313" key="3">
    <source>
        <dbReference type="EMBL" id="CUN48978.1"/>
    </source>
</evidence>
<dbReference type="Pfam" id="PF00144">
    <property type="entry name" value="Beta-lactamase"/>
    <property type="match status" value="1"/>
</dbReference>
<evidence type="ECO:0000313" key="4">
    <source>
        <dbReference type="Proteomes" id="UP000095594"/>
    </source>
</evidence>
<dbReference type="InterPro" id="IPR001466">
    <property type="entry name" value="Beta-lactam-related"/>
</dbReference>
<gene>
    <name evidence="3" type="primary">pbpE</name>
    <name evidence="3" type="ORF">ERS852471_00004</name>
</gene>
<feature type="domain" description="Beta-lactamase-related" evidence="2">
    <location>
        <begin position="102"/>
        <end position="406"/>
    </location>
</feature>
<dbReference type="PANTHER" id="PTHR46825">
    <property type="entry name" value="D-ALANYL-D-ALANINE-CARBOXYPEPTIDASE/ENDOPEPTIDASE AMPH"/>
    <property type="match status" value="1"/>
</dbReference>
<dbReference type="PROSITE" id="PS51257">
    <property type="entry name" value="PROKAR_LIPOPROTEIN"/>
    <property type="match status" value="1"/>
</dbReference>
<feature type="signal peptide" evidence="1">
    <location>
        <begin position="1"/>
        <end position="22"/>
    </location>
</feature>
<evidence type="ECO:0000259" key="2">
    <source>
        <dbReference type="Pfam" id="PF00144"/>
    </source>
</evidence>
<name>A0A173XF21_9CLOT</name>
<dbReference type="SUPFAM" id="SSF56601">
    <property type="entry name" value="beta-lactamase/transpeptidase-like"/>
    <property type="match status" value="1"/>
</dbReference>
<dbReference type="Proteomes" id="UP000095594">
    <property type="component" value="Unassembled WGS sequence"/>
</dbReference>
<feature type="chain" id="PRO_5039429305" evidence="1">
    <location>
        <begin position="23"/>
        <end position="424"/>
    </location>
</feature>